<feature type="binding site" evidence="18">
    <location>
        <position position="79"/>
    </location>
    <ligand>
        <name>UDP-N-acetyl-alpha-D-glucosamine</name>
        <dbReference type="ChEBI" id="CHEBI:57705"/>
    </ligand>
</feature>
<feature type="region of interest" description="Linker" evidence="18">
    <location>
        <begin position="234"/>
        <end position="254"/>
    </location>
</feature>
<feature type="binding site" evidence="18">
    <location>
        <position position="384"/>
    </location>
    <ligand>
        <name>acetyl-CoA</name>
        <dbReference type="ChEBI" id="CHEBI:57288"/>
    </ligand>
</feature>
<feature type="binding site" evidence="18">
    <location>
        <position position="370"/>
    </location>
    <ligand>
        <name>UDP-N-acetyl-alpha-D-glucosamine</name>
        <dbReference type="ChEBI" id="CHEBI:57705"/>
    </ligand>
</feature>
<reference evidence="20 21" key="1">
    <citation type="submission" date="2019-11" db="EMBL/GenBank/DDBJ databases">
        <authorList>
            <person name="Zhang J."/>
            <person name="Sun C."/>
        </authorList>
    </citation>
    <scope>NUCLEOTIDE SEQUENCE [LARGE SCALE GENOMIC DNA]</scope>
    <source>
        <strain evidence="21">sp2</strain>
    </source>
</reference>
<name>A0A6I6CZ04_9GAMM</name>
<feature type="domain" description="MobA-like NTP transferase" evidence="19">
    <location>
        <begin position="11"/>
        <end position="125"/>
    </location>
</feature>
<evidence type="ECO:0000256" key="12">
    <source>
        <dbReference type="ARBA" id="ARBA00023268"/>
    </source>
</evidence>
<feature type="binding site" evidence="18">
    <location>
        <position position="355"/>
    </location>
    <ligand>
        <name>UDP-N-acetyl-alpha-D-glucosamine</name>
        <dbReference type="ChEBI" id="CHEBI:57705"/>
    </ligand>
</feature>
<dbReference type="InterPro" id="IPR018357">
    <property type="entry name" value="Hexapep_transf_CS"/>
</dbReference>
<dbReference type="AlphaFoldDB" id="A0A6I6CZ04"/>
<evidence type="ECO:0000256" key="7">
    <source>
        <dbReference type="ARBA" id="ARBA00022723"/>
    </source>
</evidence>
<dbReference type="InterPro" id="IPR005882">
    <property type="entry name" value="Bifunctional_GlmU"/>
</dbReference>
<dbReference type="InterPro" id="IPR029044">
    <property type="entry name" value="Nucleotide-diphossugar_trans"/>
</dbReference>
<keyword evidence="5 18" id="KW-0808">Transferase</keyword>
<dbReference type="GO" id="GO:0000287">
    <property type="term" value="F:magnesium ion binding"/>
    <property type="evidence" value="ECO:0007669"/>
    <property type="project" value="UniProtKB-UniRule"/>
</dbReference>
<feature type="binding site" evidence="18">
    <location>
        <begin position="14"/>
        <end position="17"/>
    </location>
    <ligand>
        <name>UDP-N-acetyl-alpha-D-glucosamine</name>
        <dbReference type="ChEBI" id="CHEBI:57705"/>
    </ligand>
</feature>
<comment type="caution">
    <text evidence="18">Lacks conserved residue(s) required for the propagation of feature annotation.</text>
</comment>
<dbReference type="Pfam" id="PF00132">
    <property type="entry name" value="Hexapep"/>
    <property type="match status" value="1"/>
</dbReference>
<keyword evidence="12 18" id="KW-0511">Multifunctional enzyme</keyword>
<feature type="binding site" evidence="18">
    <location>
        <position position="337"/>
    </location>
    <ligand>
        <name>UDP-N-acetyl-alpha-D-glucosamine</name>
        <dbReference type="ChEBI" id="CHEBI:57705"/>
    </ligand>
</feature>
<feature type="region of interest" description="Pyrophosphorylase" evidence="18">
    <location>
        <begin position="1"/>
        <end position="233"/>
    </location>
</feature>
<feature type="binding site" evidence="18">
    <location>
        <position position="158"/>
    </location>
    <ligand>
        <name>UDP-N-acetyl-alpha-D-glucosamine</name>
        <dbReference type="ChEBI" id="CHEBI:57705"/>
    </ligand>
</feature>
<dbReference type="GO" id="GO:0019134">
    <property type="term" value="F:glucosamine-1-phosphate N-acetyltransferase activity"/>
    <property type="evidence" value="ECO:0007669"/>
    <property type="project" value="UniProtKB-UniRule"/>
</dbReference>
<feature type="binding site" evidence="18">
    <location>
        <begin position="84"/>
        <end position="85"/>
    </location>
    <ligand>
        <name>UDP-N-acetyl-alpha-D-glucosamine</name>
        <dbReference type="ChEBI" id="CHEBI:57705"/>
    </ligand>
</feature>
<comment type="subunit">
    <text evidence="18">Homotrimer.</text>
</comment>
<evidence type="ECO:0000256" key="1">
    <source>
        <dbReference type="ARBA" id="ARBA00004496"/>
    </source>
</evidence>
<evidence type="ECO:0000256" key="11">
    <source>
        <dbReference type="ARBA" id="ARBA00022984"/>
    </source>
</evidence>
<comment type="pathway">
    <text evidence="18">Nucleotide-sugar biosynthesis; UDP-N-acetyl-alpha-D-glucosamine biosynthesis; UDP-N-acetyl-alpha-D-glucosamine from N-acetyl-alpha-D-glucosamine 1-phosphate: step 1/1.</text>
</comment>
<evidence type="ECO:0000313" key="21">
    <source>
        <dbReference type="Proteomes" id="UP000427716"/>
    </source>
</evidence>
<dbReference type="CDD" id="cd03353">
    <property type="entry name" value="LbH_GlmU_C"/>
    <property type="match status" value="1"/>
</dbReference>
<dbReference type="Gene3D" id="3.90.550.10">
    <property type="entry name" value="Spore Coat Polysaccharide Biosynthesis Protein SpsA, Chain A"/>
    <property type="match status" value="1"/>
</dbReference>
<keyword evidence="11 18" id="KW-0573">Peptidoglycan synthesis</keyword>
<evidence type="ECO:0000256" key="8">
    <source>
        <dbReference type="ARBA" id="ARBA00022737"/>
    </source>
</evidence>
<dbReference type="KEGG" id="ghl:GM160_11505"/>
<dbReference type="Proteomes" id="UP000427716">
    <property type="component" value="Chromosome"/>
</dbReference>
<feature type="binding site" evidence="18">
    <location>
        <position position="444"/>
    </location>
    <ligand>
        <name>acetyl-CoA</name>
        <dbReference type="ChEBI" id="CHEBI:57288"/>
    </ligand>
</feature>
<comment type="subcellular location">
    <subcellularLocation>
        <location evidence="1 18">Cytoplasm</location>
    </subcellularLocation>
</comment>
<feature type="binding site" evidence="18">
    <location>
        <position position="381"/>
    </location>
    <ligand>
        <name>UDP-N-acetyl-alpha-D-glucosamine</name>
        <dbReference type="ChEBI" id="CHEBI:57705"/>
    </ligand>
</feature>
<evidence type="ECO:0000256" key="4">
    <source>
        <dbReference type="ARBA" id="ARBA00022490"/>
    </source>
</evidence>
<evidence type="ECO:0000256" key="18">
    <source>
        <dbReference type="HAMAP-Rule" id="MF_01631"/>
    </source>
</evidence>
<keyword evidence="10 18" id="KW-0133">Cell shape</keyword>
<evidence type="ECO:0000256" key="15">
    <source>
        <dbReference type="ARBA" id="ARBA00048247"/>
    </source>
</evidence>
<dbReference type="InterPro" id="IPR025877">
    <property type="entry name" value="MobA-like_NTP_Trfase"/>
</dbReference>
<feature type="binding site" evidence="18">
    <location>
        <position position="231"/>
    </location>
    <ligand>
        <name>Mg(2+)</name>
        <dbReference type="ChEBI" id="CHEBI:18420"/>
    </ligand>
</feature>
<feature type="binding site" evidence="18">
    <location>
        <position position="427"/>
    </location>
    <ligand>
        <name>acetyl-CoA</name>
        <dbReference type="ChEBI" id="CHEBI:57288"/>
    </ligand>
</feature>
<evidence type="ECO:0000256" key="17">
    <source>
        <dbReference type="ARBA" id="ARBA00049628"/>
    </source>
</evidence>
<comment type="similarity">
    <text evidence="3 18">In the N-terminal section; belongs to the N-acetylglucosamine-1-phosphate uridyltransferase family.</text>
</comment>
<dbReference type="SUPFAM" id="SSF51161">
    <property type="entry name" value="Trimeric LpxA-like enzymes"/>
    <property type="match status" value="1"/>
</dbReference>
<keyword evidence="6 18" id="KW-0548">Nucleotidyltransferase</keyword>
<comment type="similarity">
    <text evidence="2 18">In the C-terminal section; belongs to the transferase hexapeptide repeat family.</text>
</comment>
<dbReference type="UniPathway" id="UPA00973"/>
<dbReference type="GO" id="GO:0016020">
    <property type="term" value="C:membrane"/>
    <property type="evidence" value="ECO:0007669"/>
    <property type="project" value="GOC"/>
</dbReference>
<dbReference type="PROSITE" id="PS00101">
    <property type="entry name" value="HEXAPEP_TRANSFERASES"/>
    <property type="match status" value="1"/>
</dbReference>
<dbReference type="SUPFAM" id="SSF53448">
    <property type="entry name" value="Nucleotide-diphospho-sugar transferases"/>
    <property type="match status" value="1"/>
</dbReference>
<dbReference type="HAMAP" id="MF_01631">
    <property type="entry name" value="GlmU"/>
    <property type="match status" value="1"/>
</dbReference>
<evidence type="ECO:0000256" key="6">
    <source>
        <dbReference type="ARBA" id="ARBA00022695"/>
    </source>
</evidence>
<dbReference type="EC" id="2.7.7.23" evidence="18"/>
<evidence type="ECO:0000259" key="19">
    <source>
        <dbReference type="Pfam" id="PF12804"/>
    </source>
</evidence>
<feature type="binding site" evidence="18">
    <location>
        <position position="173"/>
    </location>
    <ligand>
        <name>UDP-N-acetyl-alpha-D-glucosamine</name>
        <dbReference type="ChEBI" id="CHEBI:57705"/>
    </ligand>
</feature>
<evidence type="ECO:0000313" key="20">
    <source>
        <dbReference type="EMBL" id="QGT79449.1"/>
    </source>
</evidence>
<dbReference type="GO" id="GO:0009252">
    <property type="term" value="P:peptidoglycan biosynthetic process"/>
    <property type="evidence" value="ECO:0007669"/>
    <property type="project" value="UniProtKB-UniRule"/>
</dbReference>
<dbReference type="GO" id="GO:0000902">
    <property type="term" value="P:cell morphogenesis"/>
    <property type="evidence" value="ECO:0007669"/>
    <property type="project" value="UniProtKB-UniRule"/>
</dbReference>
<dbReference type="Gene3D" id="2.160.10.10">
    <property type="entry name" value="Hexapeptide repeat proteins"/>
    <property type="match status" value="1"/>
</dbReference>
<proteinExistence type="inferred from homology"/>
<feature type="binding site" evidence="18">
    <location>
        <position position="231"/>
    </location>
    <ligand>
        <name>UDP-N-acetyl-alpha-D-glucosamine</name>
        <dbReference type="ChEBI" id="CHEBI:57705"/>
    </ligand>
</feature>
<evidence type="ECO:0000256" key="13">
    <source>
        <dbReference type="ARBA" id="ARBA00023315"/>
    </source>
</evidence>
<comment type="cofactor">
    <cofactor evidence="18">
        <name>Mg(2+)</name>
        <dbReference type="ChEBI" id="CHEBI:18420"/>
    </cofactor>
    <text evidence="18">Binds 1 Mg(2+) ion per subunit.</text>
</comment>
<dbReference type="Pfam" id="PF12804">
    <property type="entry name" value="NTP_transf_3"/>
    <property type="match status" value="1"/>
</dbReference>
<dbReference type="GO" id="GO:0008360">
    <property type="term" value="P:regulation of cell shape"/>
    <property type="evidence" value="ECO:0007669"/>
    <property type="project" value="UniProtKB-KW"/>
</dbReference>
<dbReference type="GO" id="GO:0005737">
    <property type="term" value="C:cytoplasm"/>
    <property type="evidence" value="ECO:0007669"/>
    <property type="project" value="UniProtKB-SubCell"/>
</dbReference>
<feature type="binding site" evidence="18">
    <location>
        <position position="143"/>
    </location>
    <ligand>
        <name>UDP-N-acetyl-alpha-D-glucosamine</name>
        <dbReference type="ChEBI" id="CHEBI:57705"/>
    </ligand>
</feature>
<dbReference type="PANTHER" id="PTHR43584:SF3">
    <property type="entry name" value="BIFUNCTIONAL PROTEIN GLMU"/>
    <property type="match status" value="1"/>
</dbReference>
<comment type="pathway">
    <text evidence="18">Bacterial outer membrane biogenesis; LPS lipid A biosynthesis.</text>
</comment>
<dbReference type="PANTHER" id="PTHR43584">
    <property type="entry name" value="NUCLEOTIDYL TRANSFERASE"/>
    <property type="match status" value="1"/>
</dbReference>
<dbReference type="GO" id="GO:0006048">
    <property type="term" value="P:UDP-N-acetylglucosamine biosynthetic process"/>
    <property type="evidence" value="ECO:0007669"/>
    <property type="project" value="UniProtKB-UniPathway"/>
</dbReference>
<accession>A0A6I6CZ04</accession>
<feature type="region of interest" description="N-acetyltransferase" evidence="18">
    <location>
        <begin position="255"/>
        <end position="461"/>
    </location>
</feature>
<dbReference type="CDD" id="cd02540">
    <property type="entry name" value="GT2_GlmU_N_bac"/>
    <property type="match status" value="1"/>
</dbReference>
<feature type="binding site" evidence="18">
    <location>
        <position position="409"/>
    </location>
    <ligand>
        <name>acetyl-CoA</name>
        <dbReference type="ChEBI" id="CHEBI:57288"/>
    </ligand>
</feature>
<keyword evidence="8 18" id="KW-0677">Repeat</keyword>
<evidence type="ECO:0000256" key="3">
    <source>
        <dbReference type="ARBA" id="ARBA00007947"/>
    </source>
</evidence>
<dbReference type="InterPro" id="IPR001451">
    <property type="entry name" value="Hexapep"/>
</dbReference>
<dbReference type="UniPathway" id="UPA00113">
    <property type="reaction ID" value="UER00532"/>
</dbReference>
<dbReference type="GO" id="GO:0009245">
    <property type="term" value="P:lipid A biosynthetic process"/>
    <property type="evidence" value="ECO:0007669"/>
    <property type="project" value="UniProtKB-UniRule"/>
</dbReference>
<dbReference type="InterPro" id="IPR050065">
    <property type="entry name" value="GlmU-like"/>
</dbReference>
<feature type="active site" description="Proton acceptor" evidence="18">
    <location>
        <position position="367"/>
    </location>
</feature>
<evidence type="ECO:0000256" key="2">
    <source>
        <dbReference type="ARBA" id="ARBA00007707"/>
    </source>
</evidence>
<protein>
    <recommendedName>
        <fullName evidence="18">Bifunctional protein GlmU</fullName>
    </recommendedName>
    <domain>
        <recommendedName>
            <fullName evidence="18">UDP-N-acetylglucosamine pyrophosphorylase</fullName>
            <ecNumber evidence="18">2.7.7.23</ecNumber>
        </recommendedName>
        <alternativeName>
            <fullName evidence="18">N-acetylglucosamine-1-phosphate uridyltransferase</fullName>
        </alternativeName>
    </domain>
    <domain>
        <recommendedName>
            <fullName evidence="18">Glucosamine-1-phosphate N-acetyltransferase</fullName>
            <ecNumber evidence="18">2.3.1.157</ecNumber>
        </recommendedName>
    </domain>
</protein>
<keyword evidence="13 18" id="KW-0012">Acyltransferase</keyword>
<dbReference type="GO" id="GO:0003977">
    <property type="term" value="F:UDP-N-acetylglucosamine diphosphorylase activity"/>
    <property type="evidence" value="ECO:0007669"/>
    <property type="project" value="UniProtKB-UniRule"/>
</dbReference>
<keyword evidence="4 18" id="KW-0963">Cytoplasm</keyword>
<keyword evidence="9 18" id="KW-0460">Magnesium</keyword>
<gene>
    <name evidence="18 20" type="primary">glmU</name>
    <name evidence="20" type="ORF">GM160_11505</name>
</gene>
<keyword evidence="14 18" id="KW-0961">Cell wall biogenesis/degradation</keyword>
<dbReference type="EC" id="2.3.1.157" evidence="18"/>
<comment type="pathway">
    <text evidence="18">Nucleotide-sugar biosynthesis; UDP-N-acetyl-alpha-D-glucosamine biosynthesis; N-acetyl-alpha-D-glucosamine 1-phosphate from alpha-D-glucosamine 6-phosphate (route II): step 2/2.</text>
</comment>
<evidence type="ECO:0000256" key="14">
    <source>
        <dbReference type="ARBA" id="ARBA00023316"/>
    </source>
</evidence>
<dbReference type="GO" id="GO:0071555">
    <property type="term" value="P:cell wall organization"/>
    <property type="evidence" value="ECO:0007669"/>
    <property type="project" value="UniProtKB-KW"/>
</dbReference>
<feature type="binding site" evidence="18">
    <location>
        <position position="28"/>
    </location>
    <ligand>
        <name>UDP-N-acetyl-alpha-D-glucosamine</name>
        <dbReference type="ChEBI" id="CHEBI:57705"/>
    </ligand>
</feature>
<dbReference type="RefSeq" id="WP_156575231.1">
    <property type="nucleotide sequence ID" value="NZ_CP046415.1"/>
</dbReference>
<feature type="binding site" evidence="18">
    <location>
        <begin position="390"/>
        <end position="391"/>
    </location>
    <ligand>
        <name>acetyl-CoA</name>
        <dbReference type="ChEBI" id="CHEBI:57288"/>
    </ligand>
</feature>
<dbReference type="EMBL" id="CP046415">
    <property type="protein sequence ID" value="QGT79449.1"/>
    <property type="molecule type" value="Genomic_DNA"/>
</dbReference>
<evidence type="ECO:0000256" key="10">
    <source>
        <dbReference type="ARBA" id="ARBA00022960"/>
    </source>
</evidence>
<comment type="catalytic activity">
    <reaction evidence="16 18">
        <text>N-acetyl-alpha-D-glucosamine 1-phosphate + UTP + H(+) = UDP-N-acetyl-alpha-D-glucosamine + diphosphate</text>
        <dbReference type="Rhea" id="RHEA:13509"/>
        <dbReference type="ChEBI" id="CHEBI:15378"/>
        <dbReference type="ChEBI" id="CHEBI:33019"/>
        <dbReference type="ChEBI" id="CHEBI:46398"/>
        <dbReference type="ChEBI" id="CHEBI:57705"/>
        <dbReference type="ChEBI" id="CHEBI:57776"/>
        <dbReference type="EC" id="2.7.7.23"/>
    </reaction>
</comment>
<organism evidence="20 21">
    <name type="scientific">Guyparkeria halophila</name>
    <dbReference type="NCBI Taxonomy" id="47960"/>
    <lineage>
        <taxon>Bacteria</taxon>
        <taxon>Pseudomonadati</taxon>
        <taxon>Pseudomonadota</taxon>
        <taxon>Gammaproteobacteria</taxon>
        <taxon>Chromatiales</taxon>
        <taxon>Thioalkalibacteraceae</taxon>
        <taxon>Guyparkeria</taxon>
    </lineage>
</organism>
<sequence>MKDFATGRLHVVVLAAGKGTRMRSSKPKVLHEIAGRSMLTHCLDTAAALNPATIRVVIGHQGEAVRESQSGREVEWVWQREQNGTGHAVQLGIEGLAAGSDDRVLVLYADVPLLGADLLGQLTASPAVVGLLTVQMDDPTGYGRIIRDERGRVQRIVEQKDASAAEREVREVNTGILMARYGDLVAWLERLESGNAQGELYLTDIVEMAASEDKAVEALVAEDVWAVTGVNDRLALARLERVYQARQAEALALAGTTIMDPARLDIRGRLHCGMDVSIDVDCVFEGEVRLGDNVRIGPHCVLRDCEIGPNSIVEAFSHLDGVVTAGDNAIGPYARLRPGAALDSAAKIGNFVEVKAARIGERSKVNHLSYVGDARVGDDCNLGAGTITCNYDGANKHHTEIGDGVFVGSAVQLVAPVTVGRGATVGAGSTITRDVAEGELAIARSRQKGIAGWRRPQKKRD</sequence>
<keyword evidence="7 18" id="KW-0479">Metal-binding</keyword>
<comment type="catalytic activity">
    <reaction evidence="15 18">
        <text>alpha-D-glucosamine 1-phosphate + acetyl-CoA = N-acetyl-alpha-D-glucosamine 1-phosphate + CoA + H(+)</text>
        <dbReference type="Rhea" id="RHEA:13725"/>
        <dbReference type="ChEBI" id="CHEBI:15378"/>
        <dbReference type="ChEBI" id="CHEBI:57287"/>
        <dbReference type="ChEBI" id="CHEBI:57288"/>
        <dbReference type="ChEBI" id="CHEBI:57776"/>
        <dbReference type="ChEBI" id="CHEBI:58516"/>
        <dbReference type="EC" id="2.3.1.157"/>
    </reaction>
</comment>
<evidence type="ECO:0000256" key="16">
    <source>
        <dbReference type="ARBA" id="ARBA00048493"/>
    </source>
</evidence>
<comment type="function">
    <text evidence="17 18">Catalyzes the last two sequential reactions in the de novo biosynthetic pathway for UDP-N-acetylglucosamine (UDP-GlcNAc). The C-terminal domain catalyzes the transfer of acetyl group from acetyl coenzyme A to glucosamine-1-phosphate (GlcN-1-P) to produce N-acetylglucosamine-1-phosphate (GlcNAc-1-P), which is converted into UDP-GlcNAc by the transfer of uridine 5-monophosphate (from uridine 5-triphosphate), a reaction catalyzed by the N-terminal domain.</text>
</comment>
<dbReference type="InterPro" id="IPR011004">
    <property type="entry name" value="Trimer_LpxA-like_sf"/>
</dbReference>
<dbReference type="InterPro" id="IPR038009">
    <property type="entry name" value="GlmU_C_LbH"/>
</dbReference>
<evidence type="ECO:0000256" key="5">
    <source>
        <dbReference type="ARBA" id="ARBA00022679"/>
    </source>
</evidence>
<feature type="binding site" evidence="18">
    <location>
        <position position="110"/>
    </location>
    <ligand>
        <name>Mg(2+)</name>
        <dbReference type="ChEBI" id="CHEBI:18420"/>
    </ligand>
</feature>
<evidence type="ECO:0000256" key="9">
    <source>
        <dbReference type="ARBA" id="ARBA00022842"/>
    </source>
</evidence>
<keyword evidence="21" id="KW-1185">Reference proteome</keyword>
<dbReference type="NCBIfam" id="TIGR01173">
    <property type="entry name" value="glmU"/>
    <property type="match status" value="1"/>
</dbReference>